<protein>
    <submittedName>
        <fullName evidence="2">Uncharacterized protein</fullName>
    </submittedName>
</protein>
<dbReference type="OrthoDB" id="1468745at2759"/>
<name>A0A9Q1GG04_9CARY</name>
<keyword evidence="3" id="KW-1185">Reference proteome</keyword>
<evidence type="ECO:0000313" key="3">
    <source>
        <dbReference type="Proteomes" id="UP001153076"/>
    </source>
</evidence>
<feature type="region of interest" description="Disordered" evidence="1">
    <location>
        <begin position="33"/>
        <end position="91"/>
    </location>
</feature>
<dbReference type="AlphaFoldDB" id="A0A9Q1GG04"/>
<comment type="caution">
    <text evidence="2">The sequence shown here is derived from an EMBL/GenBank/DDBJ whole genome shotgun (WGS) entry which is preliminary data.</text>
</comment>
<reference evidence="2" key="1">
    <citation type="submission" date="2022-04" db="EMBL/GenBank/DDBJ databases">
        <title>Carnegiea gigantea Genome sequencing and assembly v2.</title>
        <authorList>
            <person name="Copetti D."/>
            <person name="Sanderson M.J."/>
            <person name="Burquez A."/>
            <person name="Wojciechowski M.F."/>
        </authorList>
    </citation>
    <scope>NUCLEOTIDE SEQUENCE</scope>
    <source>
        <strain evidence="2">SGP5-SGP5p</strain>
        <tissue evidence="2">Aerial part</tissue>
    </source>
</reference>
<dbReference type="EMBL" id="JAKOGI010004791">
    <property type="protein sequence ID" value="KAJ8419590.1"/>
    <property type="molecule type" value="Genomic_DNA"/>
</dbReference>
<accession>A0A9Q1GG04</accession>
<evidence type="ECO:0000313" key="2">
    <source>
        <dbReference type="EMBL" id="KAJ8419590.1"/>
    </source>
</evidence>
<gene>
    <name evidence="2" type="ORF">Cgig2_006837</name>
</gene>
<proteinExistence type="predicted"/>
<dbReference type="Proteomes" id="UP001153076">
    <property type="component" value="Unassembled WGS sequence"/>
</dbReference>
<organism evidence="2 3">
    <name type="scientific">Carnegiea gigantea</name>
    <dbReference type="NCBI Taxonomy" id="171969"/>
    <lineage>
        <taxon>Eukaryota</taxon>
        <taxon>Viridiplantae</taxon>
        <taxon>Streptophyta</taxon>
        <taxon>Embryophyta</taxon>
        <taxon>Tracheophyta</taxon>
        <taxon>Spermatophyta</taxon>
        <taxon>Magnoliopsida</taxon>
        <taxon>eudicotyledons</taxon>
        <taxon>Gunneridae</taxon>
        <taxon>Pentapetalae</taxon>
        <taxon>Caryophyllales</taxon>
        <taxon>Cactineae</taxon>
        <taxon>Cactaceae</taxon>
        <taxon>Cactoideae</taxon>
        <taxon>Echinocereeae</taxon>
        <taxon>Carnegiea</taxon>
    </lineage>
</organism>
<evidence type="ECO:0000256" key="1">
    <source>
        <dbReference type="SAM" id="MobiDB-lite"/>
    </source>
</evidence>
<feature type="compositionally biased region" description="Basic and acidic residues" evidence="1">
    <location>
        <begin position="38"/>
        <end position="58"/>
    </location>
</feature>
<sequence length="184" mass="20427">MTDAVTRQVSEQVKRAMEAANLARLLPHFDYIPTHGGEPSHRPERIPSPRYIEQDGRPYAKQLGRRVAAGPSGRPTQGVTAKSTTASTHYTTHSRRTAYGHTMTECQELKKALHELTDKGQIDGFLMRGLRFLGQEQELAQPQPRDEECLTGVMTTVAEGYAEGINRSACKAQLRSVQQVLIAE</sequence>
<feature type="compositionally biased region" description="Polar residues" evidence="1">
    <location>
        <begin position="74"/>
        <end position="83"/>
    </location>
</feature>